<evidence type="ECO:0008006" key="3">
    <source>
        <dbReference type="Google" id="ProtNLM"/>
    </source>
</evidence>
<name>A0A3M4IND2_PSEVI</name>
<gene>
    <name evidence="1" type="ORF">ALP98_102020</name>
</gene>
<protein>
    <recommendedName>
        <fullName evidence="3">HEAT repeat domain-containing protein</fullName>
    </recommendedName>
</protein>
<organism evidence="1 2">
    <name type="scientific">Pseudomonas viridiflava</name>
    <name type="common">Phytomonas viridiflava</name>
    <dbReference type="NCBI Taxonomy" id="33069"/>
    <lineage>
        <taxon>Bacteria</taxon>
        <taxon>Pseudomonadati</taxon>
        <taxon>Pseudomonadota</taxon>
        <taxon>Gammaproteobacteria</taxon>
        <taxon>Pseudomonadales</taxon>
        <taxon>Pseudomonadaceae</taxon>
        <taxon>Pseudomonas</taxon>
    </lineage>
</organism>
<evidence type="ECO:0000313" key="1">
    <source>
        <dbReference type="EMBL" id="RMQ70896.1"/>
    </source>
</evidence>
<evidence type="ECO:0000313" key="2">
    <source>
        <dbReference type="Proteomes" id="UP000271866"/>
    </source>
</evidence>
<accession>A0A3M4IND2</accession>
<proteinExistence type="predicted"/>
<reference evidence="1 2" key="1">
    <citation type="submission" date="2018-08" db="EMBL/GenBank/DDBJ databases">
        <title>Recombination of ecologically and evolutionarily significant loci maintains genetic cohesion in the Pseudomonas syringae species complex.</title>
        <authorList>
            <person name="Dillon M."/>
            <person name="Thakur S."/>
            <person name="Almeida R.N.D."/>
            <person name="Weir B.S."/>
            <person name="Guttman D.S."/>
        </authorList>
    </citation>
    <scope>NUCLEOTIDE SEQUENCE [LARGE SCALE GENOMIC DNA]</scope>
    <source>
        <strain evidence="1 2">ICMP 11296</strain>
    </source>
</reference>
<comment type="caution">
    <text evidence="1">The sequence shown here is derived from an EMBL/GenBank/DDBJ whole genome shotgun (WGS) entry which is preliminary data.</text>
</comment>
<dbReference type="EMBL" id="RBRK01000153">
    <property type="protein sequence ID" value="RMQ70896.1"/>
    <property type="molecule type" value="Genomic_DNA"/>
</dbReference>
<dbReference type="Proteomes" id="UP000271866">
    <property type="component" value="Unassembled WGS sequence"/>
</dbReference>
<sequence length="213" mass="24496">MDHKINFLLSNIPEGADYAADAGDLDLEDIPQERMDAVIHLLRNADDEVVKFLAARLLASWGVFEGFSVLKEFVEKKSTIIANVYPHRLHGYDDTFRQVLMAVVMFYANMAGAGKKDVARAEVYPLLSKIIELAASNPFEIIDVLSFIKREHYFEYLPLIKSYLMSIIDNPEVHRWKIYDAIEFLVEFDSQFVVSLLEEKRKSIEDFKPYIPG</sequence>
<dbReference type="RefSeq" id="WP_058402200.1">
    <property type="nucleotide sequence ID" value="NZ_RBQZ01000115.1"/>
</dbReference>
<dbReference type="AlphaFoldDB" id="A0A3M4IND2"/>